<gene>
    <name evidence="1" type="ORF">KQ910_04935</name>
</gene>
<protein>
    <submittedName>
        <fullName evidence="1">Uncharacterized protein</fullName>
    </submittedName>
</protein>
<reference evidence="1 2" key="1">
    <citation type="submission" date="2021-06" db="EMBL/GenBank/DDBJ databases">
        <authorList>
            <person name="Lee D.H."/>
        </authorList>
    </citation>
    <scope>NUCLEOTIDE SEQUENCE [LARGE SCALE GENOMIC DNA]</scope>
    <source>
        <strain evidence="1 2">MMS21-HV4-11</strain>
    </source>
</reference>
<dbReference type="Proteomes" id="UP000727907">
    <property type="component" value="Unassembled WGS sequence"/>
</dbReference>
<organism evidence="1 2">
    <name type="scientific">Reyranella humidisoli</name>
    <dbReference type="NCBI Taxonomy" id="2849149"/>
    <lineage>
        <taxon>Bacteria</taxon>
        <taxon>Pseudomonadati</taxon>
        <taxon>Pseudomonadota</taxon>
        <taxon>Alphaproteobacteria</taxon>
        <taxon>Hyphomicrobiales</taxon>
        <taxon>Reyranellaceae</taxon>
        <taxon>Reyranella</taxon>
    </lineage>
</organism>
<dbReference type="RefSeq" id="WP_216957361.1">
    <property type="nucleotide sequence ID" value="NZ_JAHOPB010000001.1"/>
</dbReference>
<sequence>MATKYGVENIYFIDRDHTVFNTNLATDRGLVFPKGSFTEFLDSVFDKGKVMSDGVDLSSVTGTLRTYT</sequence>
<accession>A0ABS6IGV8</accession>
<name>A0ABS6IGV8_9HYPH</name>
<keyword evidence="2" id="KW-1185">Reference proteome</keyword>
<comment type="caution">
    <text evidence="1">The sequence shown here is derived from an EMBL/GenBank/DDBJ whole genome shotgun (WGS) entry which is preliminary data.</text>
</comment>
<proteinExistence type="predicted"/>
<dbReference type="EMBL" id="JAHOPB010000001">
    <property type="protein sequence ID" value="MBU8873094.1"/>
    <property type="molecule type" value="Genomic_DNA"/>
</dbReference>
<evidence type="ECO:0000313" key="2">
    <source>
        <dbReference type="Proteomes" id="UP000727907"/>
    </source>
</evidence>
<evidence type="ECO:0000313" key="1">
    <source>
        <dbReference type="EMBL" id="MBU8873094.1"/>
    </source>
</evidence>